<sequence>MHDDLDLKAGRGLSEWAVGAVGTGAIIATSIAHDGAGGALVTGGFSGEASFGSTSFQSGDDTFDVFVMHVTASGAIDWAVRAGGASSDISYGIAHDGAGGALVTGSFNGKATFGSTSFEASGDYDVFGMLSSDLFVMHVTASGVIDWAVQAGGTDDDEGSGIACDGAGGALVTGYFSGTASFGNTSLASSSLLSSGHDPFVIHVSASGAIDWAVQAGGTRDARGTAIAYDGAGGALVSGLFSGKASFGSTSFESRGQYDVFVMHVTALGAIDWAVRAGGTSFDQSDGIAHDGAGGALVTGSFRAVASFGSTSLSCSSTENAFVMHVNVSSQTMSQGVFSGAQWFGSTLLESDNGYDTFVMHVTAMGAIDWAIQGEGDTSSDNTAYSIAHDGARGALVTGAFRGKVPFGPAVHTSDNGAYVMHVTASGVIDWVVQASTPATIAGGTTVIAGRGIANDGAGGALVTGYFEAGTFGSTSLDSRGNLDVFVMHVTASGAIDWAVQAGGTSSDEGTGIACDGAGGAFVTGAFSGKALFGSASLVSRGYQDVFVMHVTASGVIDWAVQAGGRTDEQGTGIAYDG</sequence>
<dbReference type="Proteomes" id="UP000037460">
    <property type="component" value="Unassembled WGS sequence"/>
</dbReference>
<dbReference type="PANTHER" id="PTHR35580:SF1">
    <property type="entry name" value="PHYTASE-LIKE DOMAIN-CONTAINING PROTEIN"/>
    <property type="match status" value="1"/>
</dbReference>
<evidence type="ECO:0000313" key="1">
    <source>
        <dbReference type="EMBL" id="KOO25929.1"/>
    </source>
</evidence>
<dbReference type="AlphaFoldDB" id="A0A0M0JH71"/>
<evidence type="ECO:0000313" key="2">
    <source>
        <dbReference type="Proteomes" id="UP000037460"/>
    </source>
</evidence>
<dbReference type="InterPro" id="IPR052918">
    <property type="entry name" value="Motility_Chemotaxis_Reg"/>
</dbReference>
<dbReference type="PANTHER" id="PTHR35580">
    <property type="entry name" value="CELL SURFACE GLYCOPROTEIN (S-LAYER PROTEIN)-LIKE PROTEIN"/>
    <property type="match status" value="1"/>
</dbReference>
<comment type="caution">
    <text evidence="1">The sequence shown here is derived from an EMBL/GenBank/DDBJ whole genome shotgun (WGS) entry which is preliminary data.</text>
</comment>
<keyword evidence="2" id="KW-1185">Reference proteome</keyword>
<protein>
    <submittedName>
        <fullName evidence="1">Pkd domain-containing protein</fullName>
    </submittedName>
</protein>
<dbReference type="OrthoDB" id="10689674at2759"/>
<proteinExistence type="predicted"/>
<accession>A0A0M0JH71</accession>
<gene>
    <name evidence="1" type="ORF">Ctob_013991</name>
</gene>
<organism evidence="1 2">
    <name type="scientific">Chrysochromulina tobinii</name>
    <dbReference type="NCBI Taxonomy" id="1460289"/>
    <lineage>
        <taxon>Eukaryota</taxon>
        <taxon>Haptista</taxon>
        <taxon>Haptophyta</taxon>
        <taxon>Prymnesiophyceae</taxon>
        <taxon>Prymnesiales</taxon>
        <taxon>Chrysochromulinaceae</taxon>
        <taxon>Chrysochromulina</taxon>
    </lineage>
</organism>
<dbReference type="EMBL" id="JWZX01002911">
    <property type="protein sequence ID" value="KOO25929.1"/>
    <property type="molecule type" value="Genomic_DNA"/>
</dbReference>
<reference evidence="2" key="1">
    <citation type="journal article" date="2015" name="PLoS Genet.">
        <title>Genome Sequence and Transcriptome Analyses of Chrysochromulina tobin: Metabolic Tools for Enhanced Algal Fitness in the Prominent Order Prymnesiales (Haptophyceae).</title>
        <authorList>
            <person name="Hovde B.T."/>
            <person name="Deodato C.R."/>
            <person name="Hunsperger H.M."/>
            <person name="Ryken S.A."/>
            <person name="Yost W."/>
            <person name="Jha R.K."/>
            <person name="Patterson J."/>
            <person name="Monnat R.J. Jr."/>
            <person name="Barlow S.B."/>
            <person name="Starkenburg S.R."/>
            <person name="Cattolico R.A."/>
        </authorList>
    </citation>
    <scope>NUCLEOTIDE SEQUENCE</scope>
    <source>
        <strain evidence="2">CCMP291</strain>
    </source>
</reference>
<name>A0A0M0JH71_9EUKA</name>